<evidence type="ECO:0000313" key="3">
    <source>
        <dbReference type="Proteomes" id="UP001595613"/>
    </source>
</evidence>
<feature type="chain" id="PRO_5045927003" description="Phage metallopeptidase domain-containing protein" evidence="1">
    <location>
        <begin position="25"/>
        <end position="178"/>
    </location>
</feature>
<gene>
    <name evidence="2" type="ORF">ACFOOL_10880</name>
</gene>
<accession>A0ABV7X3E4</accession>
<keyword evidence="3" id="KW-1185">Reference proteome</keyword>
<dbReference type="EMBL" id="JBHRYD010000009">
    <property type="protein sequence ID" value="MFC3705260.1"/>
    <property type="molecule type" value="Genomic_DNA"/>
</dbReference>
<protein>
    <recommendedName>
        <fullName evidence="4">Phage metallopeptidase domain-containing protein</fullName>
    </recommendedName>
</protein>
<proteinExistence type="predicted"/>
<dbReference type="Proteomes" id="UP001595613">
    <property type="component" value="Unassembled WGS sequence"/>
</dbReference>
<sequence length="178" mass="18861">MNAALRLLRVLFLALALAPVSALAEGPVDAAFRDAIAAFAAARPHLGAVADGVDVAAYGDALGGRRFASAYWGGVVEMAVEERLEATGSCSRFAAFVRMPPENGVVALVLCPEFSTPGADSLRRLTILHELVHVVAGPDECRAMSFAARIERLAFGHATPVERYWRANGCERSGLRAP</sequence>
<feature type="signal peptide" evidence="1">
    <location>
        <begin position="1"/>
        <end position="24"/>
    </location>
</feature>
<evidence type="ECO:0000256" key="1">
    <source>
        <dbReference type="SAM" id="SignalP"/>
    </source>
</evidence>
<organism evidence="2 3">
    <name type="scientific">Devosia honganensis</name>
    <dbReference type="NCBI Taxonomy" id="1610527"/>
    <lineage>
        <taxon>Bacteria</taxon>
        <taxon>Pseudomonadati</taxon>
        <taxon>Pseudomonadota</taxon>
        <taxon>Alphaproteobacteria</taxon>
        <taxon>Hyphomicrobiales</taxon>
        <taxon>Devosiaceae</taxon>
        <taxon>Devosia</taxon>
    </lineage>
</organism>
<evidence type="ECO:0000313" key="2">
    <source>
        <dbReference type="EMBL" id="MFC3705260.1"/>
    </source>
</evidence>
<keyword evidence="1" id="KW-0732">Signal</keyword>
<dbReference type="RefSeq" id="WP_380097031.1">
    <property type="nucleotide sequence ID" value="NZ_JBHRYD010000009.1"/>
</dbReference>
<comment type="caution">
    <text evidence="2">The sequence shown here is derived from an EMBL/GenBank/DDBJ whole genome shotgun (WGS) entry which is preliminary data.</text>
</comment>
<reference evidence="3" key="1">
    <citation type="journal article" date="2019" name="Int. J. Syst. Evol. Microbiol.">
        <title>The Global Catalogue of Microorganisms (GCM) 10K type strain sequencing project: providing services to taxonomists for standard genome sequencing and annotation.</title>
        <authorList>
            <consortium name="The Broad Institute Genomics Platform"/>
            <consortium name="The Broad Institute Genome Sequencing Center for Infectious Disease"/>
            <person name="Wu L."/>
            <person name="Ma J."/>
        </authorList>
    </citation>
    <scope>NUCLEOTIDE SEQUENCE [LARGE SCALE GENOMIC DNA]</scope>
    <source>
        <strain evidence="3">KCTC 42281</strain>
    </source>
</reference>
<evidence type="ECO:0008006" key="4">
    <source>
        <dbReference type="Google" id="ProtNLM"/>
    </source>
</evidence>
<name>A0ABV7X3E4_9HYPH</name>